<reference evidence="3 4" key="1">
    <citation type="submission" date="2015-09" db="EMBL/GenBank/DDBJ databases">
        <title>Draft Genome Sequence of Pseudoalteromonas lipolytica UCD-48B.</title>
        <authorList>
            <person name="Krusor M."/>
            <person name="Coil D.A."/>
            <person name="Lang J.M."/>
            <person name="Eisen J.A."/>
            <person name="Alexiev A."/>
        </authorList>
    </citation>
    <scope>NUCLEOTIDE SEQUENCE [LARGE SCALE GENOMIC DNA]</scope>
    <source>
        <strain evidence="3 4">UCD-48B</strain>
    </source>
</reference>
<comment type="caution">
    <text evidence="3">The sequence shown here is derived from an EMBL/GenBank/DDBJ whole genome shotgun (WGS) entry which is preliminary data.</text>
</comment>
<gene>
    <name evidence="3" type="ORF">AOG27_12575</name>
</gene>
<keyword evidence="1" id="KW-0175">Coiled coil</keyword>
<feature type="coiled-coil region" evidence="1">
    <location>
        <begin position="330"/>
        <end position="357"/>
    </location>
</feature>
<dbReference type="STRING" id="570156.AOG27_12575"/>
<dbReference type="PANTHER" id="PTHR32114:SF2">
    <property type="entry name" value="ABC TRANSPORTER ABCH.3"/>
    <property type="match status" value="1"/>
</dbReference>
<dbReference type="Pfam" id="PF13476">
    <property type="entry name" value="AAA_23"/>
    <property type="match status" value="1"/>
</dbReference>
<dbReference type="Proteomes" id="UP000050378">
    <property type="component" value="Unassembled WGS sequence"/>
</dbReference>
<feature type="coiled-coil region" evidence="1">
    <location>
        <begin position="625"/>
        <end position="694"/>
    </location>
</feature>
<dbReference type="OrthoDB" id="9795626at2"/>
<dbReference type="SUPFAM" id="SSF52540">
    <property type="entry name" value="P-loop containing nucleoside triphosphate hydrolases"/>
    <property type="match status" value="2"/>
</dbReference>
<dbReference type="InterPro" id="IPR027417">
    <property type="entry name" value="P-loop_NTPase"/>
</dbReference>
<evidence type="ECO:0000313" key="3">
    <source>
        <dbReference type="EMBL" id="KPM82926.1"/>
    </source>
</evidence>
<dbReference type="AlphaFoldDB" id="A0A0P7E6K3"/>
<evidence type="ECO:0000259" key="2">
    <source>
        <dbReference type="Pfam" id="PF13476"/>
    </source>
</evidence>
<evidence type="ECO:0000256" key="1">
    <source>
        <dbReference type="SAM" id="Coils"/>
    </source>
</evidence>
<feature type="coiled-coil region" evidence="1">
    <location>
        <begin position="831"/>
        <end position="929"/>
    </location>
</feature>
<dbReference type="PANTHER" id="PTHR32114">
    <property type="entry name" value="ABC TRANSPORTER ABCH.3"/>
    <property type="match status" value="1"/>
</dbReference>
<proteinExistence type="predicted"/>
<dbReference type="EMBL" id="LJTC01000008">
    <property type="protein sequence ID" value="KPM82926.1"/>
    <property type="molecule type" value="Genomic_DNA"/>
</dbReference>
<organism evidence="3 4">
    <name type="scientific">Pseudoalteromonas lipolytica</name>
    <dbReference type="NCBI Taxonomy" id="570156"/>
    <lineage>
        <taxon>Bacteria</taxon>
        <taxon>Pseudomonadati</taxon>
        <taxon>Pseudomonadota</taxon>
        <taxon>Gammaproteobacteria</taxon>
        <taxon>Alteromonadales</taxon>
        <taxon>Pseudoalteromonadaceae</taxon>
        <taxon>Pseudoalteromonas</taxon>
    </lineage>
</organism>
<feature type="domain" description="Rad50/SbcC-type AAA" evidence="2">
    <location>
        <begin position="6"/>
        <end position="284"/>
    </location>
</feature>
<accession>A0A0P7E6K3</accession>
<feature type="coiled-coil region" evidence="1">
    <location>
        <begin position="731"/>
        <end position="772"/>
    </location>
</feature>
<evidence type="ECO:0000313" key="4">
    <source>
        <dbReference type="Proteomes" id="UP000050378"/>
    </source>
</evidence>
<feature type="coiled-coil region" evidence="1">
    <location>
        <begin position="230"/>
        <end position="298"/>
    </location>
</feature>
<dbReference type="RefSeq" id="WP_054553373.1">
    <property type="nucleotide sequence ID" value="NZ_LJTC01000008.1"/>
</dbReference>
<feature type="coiled-coil region" evidence="1">
    <location>
        <begin position="535"/>
        <end position="583"/>
    </location>
</feature>
<dbReference type="InterPro" id="IPR038729">
    <property type="entry name" value="Rad50/SbcC_AAA"/>
</dbReference>
<feature type="coiled-coil region" evidence="1">
    <location>
        <begin position="974"/>
        <end position="1048"/>
    </location>
</feature>
<feature type="coiled-coil region" evidence="1">
    <location>
        <begin position="468"/>
        <end position="502"/>
    </location>
</feature>
<protein>
    <recommendedName>
        <fullName evidence="2">Rad50/SbcC-type AAA domain-containing protein</fullName>
    </recommendedName>
</protein>
<dbReference type="Gene3D" id="3.40.50.300">
    <property type="entry name" value="P-loop containing nucleotide triphosphate hydrolases"/>
    <property type="match status" value="2"/>
</dbReference>
<sequence>MKILAIRVHQLASILDAEVDFSASPLKEAGLFAITGDTGAGKSTLLDAICLALYNKTARLRGDTGNKIDFNGDNIKLNDSRNLLRRGAGQGYAEVDFIGQDKQQYRARLSFSRARNKADGKLQPAQHSLYSLPDETLIADRSAAGKEIERIIGLSFEQFSRAVLLAQHEFAAFLKATGDERAQLLECLTGTDKFSRIGQRIFERHRDQLQALEQLKLSLSNYQVLSPEQVETKQAEQKALEAKLAELQKQIKQFEQYQGWYKQASQQQQQLNQAEQAKQELQQQMHALAEKATEAKQAQQCLEIKDNRERVTSIAAQHGQLIKNREQLLNVDHKTLIKDAEQTLEKQTAQLNQAKQAQKDAQPIISQARELDKQLAVLNQQTAAQKVQAEKAKHHHQELTNTLNSHKAEQQKQLDQQAQINSYLEIHAQWQPLAKDWSFFKSELSRFSLQQHTISQSQQNVKALQPKIDEQQTAAQQCKTQYQALEQEIKRLNEQDTAFKSSLNTQSMADIDAGLEAIKHLIEKRQVWQTNHQQLKNWQTQLNTLSQTEQQLQTALKDAQQRAEQAQQQVSLCEQNLQQVQLRASEGVSQLRATLKAGEPCAVCGSKEHPFMHEEMVNEQFSQLINDFTNQLTNAKQHLKAQQALQQAKSNELAACSQQISSLTGQISELSAQQQSLKETMAANRTELNDLTEDQLNERQQQLSLQKQQYYKTLEQQQQLQNTLAVKQTDYNQQGQALHSKEQQLNELQQQLNNQQTRLNELNDEHQQLYTTLNQQFASAPWWQALNTQSISLEVIAEHVEAYQASLQTADELKTSLKAIEQHLAHVTPQLNEAHTSLSQCNEQLSQTENELTQIKSKRGGLFSNAAISVDEFIAELEKAIDSAQQALQLAQATHSNAIKARDEQAIQIANIDEREKELTAEQAALNERFSLWFNDFKAQHPSLDEQAVSQLLTISPAEIKQTLADYHTAESSLKDAEALLKQRQQALAQHQKDKPSLGEDELQLQLNQATKQQVQANNALLQVATELKTHQQNSQALEDKQKLLVEQQKSYEHWHLLNKVLGDASGKTMRNLAQTQTLKILLHYANSHLQTLNKRYKLTAIGQTLDIAIIDKDMADEQRSVNTLSGGESFLVSLALALGLASLSSNKVQINSLFIDEGFGTLDSETLSIAMDALDSLQAQGRKVGVISHVSEMTERVATQVHVAKKPGGYSTISVI</sequence>
<dbReference type="PATRIC" id="fig|570156.3.peg.3611"/>
<name>A0A0P7E6K3_9GAMM</name>
<dbReference type="Pfam" id="PF13558">
    <property type="entry name" value="SbcC_Walker_B"/>
    <property type="match status" value="1"/>
</dbReference>